<dbReference type="Proteomes" id="UP000308730">
    <property type="component" value="Unassembled WGS sequence"/>
</dbReference>
<gene>
    <name evidence="1" type="ORF">EUX98_g7102</name>
</gene>
<sequence length="39" mass="4048">MDAFEFTIAPVTTTTTQEVEIPSDFEDGNPGGSNGCVVA</sequence>
<dbReference type="EMBL" id="SGPM01000281">
    <property type="protein sequence ID" value="THH27086.1"/>
    <property type="molecule type" value="Genomic_DNA"/>
</dbReference>
<protein>
    <submittedName>
        <fullName evidence="1">Uncharacterized protein</fullName>
    </submittedName>
</protein>
<name>A0A4S4MME3_9APHY</name>
<reference evidence="1 2" key="1">
    <citation type="submission" date="2019-02" db="EMBL/GenBank/DDBJ databases">
        <title>Genome sequencing of the rare red list fungi Antrodiella citrinella (Flaviporus citrinellus).</title>
        <authorList>
            <person name="Buettner E."/>
            <person name="Kellner H."/>
        </authorList>
    </citation>
    <scope>NUCLEOTIDE SEQUENCE [LARGE SCALE GENOMIC DNA]</scope>
    <source>
        <strain evidence="1 2">DSM 108506</strain>
    </source>
</reference>
<organism evidence="1 2">
    <name type="scientific">Antrodiella citrinella</name>
    <dbReference type="NCBI Taxonomy" id="2447956"/>
    <lineage>
        <taxon>Eukaryota</taxon>
        <taxon>Fungi</taxon>
        <taxon>Dikarya</taxon>
        <taxon>Basidiomycota</taxon>
        <taxon>Agaricomycotina</taxon>
        <taxon>Agaricomycetes</taxon>
        <taxon>Polyporales</taxon>
        <taxon>Steccherinaceae</taxon>
        <taxon>Antrodiella</taxon>
    </lineage>
</organism>
<comment type="caution">
    <text evidence="1">The sequence shown here is derived from an EMBL/GenBank/DDBJ whole genome shotgun (WGS) entry which is preliminary data.</text>
</comment>
<accession>A0A4S4MME3</accession>
<proteinExistence type="predicted"/>
<keyword evidence="2" id="KW-1185">Reference proteome</keyword>
<evidence type="ECO:0000313" key="1">
    <source>
        <dbReference type="EMBL" id="THH27086.1"/>
    </source>
</evidence>
<dbReference type="AlphaFoldDB" id="A0A4S4MME3"/>
<evidence type="ECO:0000313" key="2">
    <source>
        <dbReference type="Proteomes" id="UP000308730"/>
    </source>
</evidence>